<keyword evidence="2" id="KW-0812">Transmembrane</keyword>
<dbReference type="InterPro" id="IPR052173">
    <property type="entry name" value="Beta-lactam_resp_regulator"/>
</dbReference>
<reference evidence="4" key="1">
    <citation type="submission" date="2024-05" db="EMBL/GenBank/DDBJ databases">
        <authorList>
            <person name="Kim S."/>
            <person name="Heo J."/>
            <person name="Choi H."/>
            <person name="Choi Y."/>
            <person name="Kwon S.-W."/>
            <person name="Kim Y."/>
        </authorList>
    </citation>
    <scope>NUCLEOTIDE SEQUENCE</scope>
    <source>
        <strain evidence="4">KACC 23697</strain>
    </source>
</reference>
<feature type="transmembrane region" description="Helical" evidence="2">
    <location>
        <begin position="12"/>
        <end position="35"/>
    </location>
</feature>
<keyword evidence="1" id="KW-0175">Coiled coil</keyword>
<dbReference type="PANTHER" id="PTHR34978:SF3">
    <property type="entry name" value="SLR0241 PROTEIN"/>
    <property type="match status" value="1"/>
</dbReference>
<evidence type="ECO:0000259" key="3">
    <source>
        <dbReference type="Pfam" id="PF05569"/>
    </source>
</evidence>
<dbReference type="Pfam" id="PF05569">
    <property type="entry name" value="Peptidase_M56"/>
    <property type="match status" value="1"/>
</dbReference>
<dbReference type="AlphaFoldDB" id="A0AAU7K001"/>
<feature type="transmembrane region" description="Helical" evidence="2">
    <location>
        <begin position="47"/>
        <end position="65"/>
    </location>
</feature>
<accession>A0AAU7K001</accession>
<evidence type="ECO:0000256" key="1">
    <source>
        <dbReference type="SAM" id="Coils"/>
    </source>
</evidence>
<evidence type="ECO:0000256" key="2">
    <source>
        <dbReference type="SAM" id="Phobius"/>
    </source>
</evidence>
<keyword evidence="2" id="KW-1133">Transmembrane helix</keyword>
<organism evidence="4">
    <name type="scientific">Pedobacter sp. KACC 23697</name>
    <dbReference type="NCBI Taxonomy" id="3149230"/>
    <lineage>
        <taxon>Bacteria</taxon>
        <taxon>Pseudomonadati</taxon>
        <taxon>Bacteroidota</taxon>
        <taxon>Sphingobacteriia</taxon>
        <taxon>Sphingobacteriales</taxon>
        <taxon>Sphingobacteriaceae</taxon>
        <taxon>Pedobacter</taxon>
    </lineage>
</organism>
<sequence>METLLQQFIKAFGWSIINSLWQSAIIYGILFIVMLSIPKLASKYKHNLAFGAIMLMFIGFSYNIIHQLTLNINDHAPAINPQNIQVYQYFNNLPPSFSSKAEQYFPIVAIFYAIGIVLQLFVIIKGYGQLSKLKKESLSAIPDSWKTIFGQVTAHLSINKVIQFHLSSIVNVPLVIGYLKPVVLFPLALVNQLDNDQVEAILIHELSHIRRNDFLLNLIKTAIETLLFYNPFVWMAGRFIHIEREHACDDLVLKITGKPLNYAHALLKLELLKDKNSPAYALAATGKTQNLYQRIKRITNMKTNYLNAKQQMAALTLGVACLFSIAWINPTENKKEIKKTPKIDVLSVINHNDVKTVVYTDTSKKRKIKIITIDANGKKTEYNSVKEMPDSLRKDFYSDELFAGKNIYRLHADSNFKFKFNDSLLLAKINKEYNSPEAQAKWKKFGEDIAKQYNSPEAQAKWKKFGEDVAKQYSSPEAQAKWKKFGEDVAKQYNSPEAQAKWKKFAEDMAKQYSSPEAQAKWKKMGEDMAKEFGSPEAQAKWKKMGEDMAAKMNTPEFRAQIDNIRIQALKSADVVNLSGLRKLPSDSIFKGNRQMLTGPDGAVFYFDNNNKVKQTEEYKKLKEKFDSEVKELKERMELKEKKEKVGGGNKSSKVSPAVMLYQHQDFTGADKALNTLNAVVTYKKSDFTNADQLALKTYLKVPNLKIANDNVINIAIK</sequence>
<dbReference type="EMBL" id="CP157485">
    <property type="protein sequence ID" value="XBO46007.1"/>
    <property type="molecule type" value="Genomic_DNA"/>
</dbReference>
<feature type="transmembrane region" description="Helical" evidence="2">
    <location>
        <begin position="104"/>
        <end position="124"/>
    </location>
</feature>
<proteinExistence type="predicted"/>
<dbReference type="PANTHER" id="PTHR34978">
    <property type="entry name" value="POSSIBLE SENSOR-TRANSDUCER PROTEIN BLAR"/>
    <property type="match status" value="1"/>
</dbReference>
<feature type="domain" description="Peptidase M56" evidence="3">
    <location>
        <begin position="40"/>
        <end position="297"/>
    </location>
</feature>
<keyword evidence="2" id="KW-0472">Membrane</keyword>
<gene>
    <name evidence="4" type="ORF">ABEG20_11995</name>
</gene>
<dbReference type="InterPro" id="IPR008756">
    <property type="entry name" value="Peptidase_M56"/>
</dbReference>
<evidence type="ECO:0000313" key="4">
    <source>
        <dbReference type="EMBL" id="XBO46007.1"/>
    </source>
</evidence>
<feature type="coiled-coil region" evidence="1">
    <location>
        <begin position="616"/>
        <end position="643"/>
    </location>
</feature>
<dbReference type="RefSeq" id="WP_406823582.1">
    <property type="nucleotide sequence ID" value="NZ_CP157485.1"/>
</dbReference>
<dbReference type="CDD" id="cd07341">
    <property type="entry name" value="M56_BlaR1_MecR1_like"/>
    <property type="match status" value="1"/>
</dbReference>
<protein>
    <submittedName>
        <fullName evidence="4">M56 family metallopeptidase</fullName>
    </submittedName>
</protein>
<name>A0AAU7K001_9SPHI</name>
<dbReference type="Gene3D" id="3.30.2010.10">
    <property type="entry name" value="Metalloproteases ('zincins'), catalytic domain"/>
    <property type="match status" value="1"/>
</dbReference>